<evidence type="ECO:0000313" key="1">
    <source>
        <dbReference type="EMBL" id="QJI01001.1"/>
    </source>
</evidence>
<protein>
    <submittedName>
        <fullName evidence="1">Putative capsid protein</fullName>
    </submittedName>
</protein>
<dbReference type="NCBIfam" id="NF045672">
    <property type="entry name" value="MCP_gp7_epsi_15"/>
    <property type="match status" value="1"/>
</dbReference>
<dbReference type="AlphaFoldDB" id="A0A6M3XSP4"/>
<reference evidence="1" key="1">
    <citation type="submission" date="2020-03" db="EMBL/GenBank/DDBJ databases">
        <title>The deep terrestrial virosphere.</title>
        <authorList>
            <person name="Holmfeldt K."/>
            <person name="Nilsson E."/>
            <person name="Simone D."/>
            <person name="Lopez-Fernandez M."/>
            <person name="Wu X."/>
            <person name="de Brujin I."/>
            <person name="Lundin D."/>
            <person name="Andersson A."/>
            <person name="Bertilsson S."/>
            <person name="Dopson M."/>
        </authorList>
    </citation>
    <scope>NUCLEOTIDE SEQUENCE</scope>
    <source>
        <strain evidence="1">TM448B02229</strain>
    </source>
</reference>
<proteinExistence type="predicted"/>
<organism evidence="1">
    <name type="scientific">viral metagenome</name>
    <dbReference type="NCBI Taxonomy" id="1070528"/>
    <lineage>
        <taxon>unclassified sequences</taxon>
        <taxon>metagenomes</taxon>
        <taxon>organismal metagenomes</taxon>
    </lineage>
</organism>
<accession>A0A6M3XSP4</accession>
<sequence>MAVTLADHAKQAANEGKLVLAEIADWFLMESNVLQIIPWATNPQLAMQITSMLTLPTIGTRKINASFSESTGKFDQKIEGKYIFGHDIDVDVVLEKANPGERQTQRRMSAKAMAFSFNDMFINGDPASDQFKGLSMRVDDVYTANYTDQYIDGGSATTGKGVLYDTTERQYFIDKVAQLIHAISEHRPDALFMNSKLYLCFESAMRRESLLKQTEDMFGRIINMFQNIPLIDIGIKADQSTEIITNAESLSGGSDETSMYAVKYGENEYLWGMQQDTLEVRDLGEVDDTPVFRDRVEWVVGLAVSNPRSIARAYGFVADSGAS</sequence>
<name>A0A6M3XSP4_9ZZZZ</name>
<dbReference type="EMBL" id="MT144891">
    <property type="protein sequence ID" value="QJI01001.1"/>
    <property type="molecule type" value="Genomic_DNA"/>
</dbReference>
<gene>
    <name evidence="1" type="ORF">TM448B02229_0003</name>
</gene>
<dbReference type="InterPro" id="IPR048813">
    <property type="entry name" value="GP7-like"/>
</dbReference>